<keyword evidence="3" id="KW-0805">Transcription regulation</keyword>
<dbReference type="PANTHER" id="PTHR48111:SF1">
    <property type="entry name" value="TWO-COMPONENT RESPONSE REGULATOR ORR33"/>
    <property type="match status" value="1"/>
</dbReference>
<dbReference type="GeneID" id="37287372"/>
<dbReference type="PROSITE" id="PS50110">
    <property type="entry name" value="RESPONSE_REGULATORY"/>
    <property type="match status" value="1"/>
</dbReference>
<dbReference type="GO" id="GO:0000976">
    <property type="term" value="F:transcription cis-regulatory region binding"/>
    <property type="evidence" value="ECO:0007669"/>
    <property type="project" value="TreeGrafter"/>
</dbReference>
<keyword evidence="4" id="KW-0238">DNA-binding</keyword>
<reference evidence="10 11" key="1">
    <citation type="submission" date="2018-07" db="EMBL/GenBank/DDBJ databases">
        <title>Genome sequences of Haloplanus sp. CBA1112.</title>
        <authorList>
            <person name="Kim Y.B."/>
            <person name="Roh S.W."/>
        </authorList>
    </citation>
    <scope>NUCLEOTIDE SEQUENCE [LARGE SCALE GENOMIC DNA]</scope>
    <source>
        <strain evidence="10 11">CBA1112</strain>
    </source>
</reference>
<dbReference type="SUPFAM" id="SSF52172">
    <property type="entry name" value="CheY-like"/>
    <property type="match status" value="1"/>
</dbReference>
<evidence type="ECO:0000313" key="11">
    <source>
        <dbReference type="Proteomes" id="UP000252985"/>
    </source>
</evidence>
<dbReference type="GO" id="GO:0006355">
    <property type="term" value="P:regulation of DNA-templated transcription"/>
    <property type="evidence" value="ECO:0007669"/>
    <property type="project" value="TreeGrafter"/>
</dbReference>
<dbReference type="InterPro" id="IPR039420">
    <property type="entry name" value="WalR-like"/>
</dbReference>
<dbReference type="GO" id="GO:0032993">
    <property type="term" value="C:protein-DNA complex"/>
    <property type="evidence" value="ECO:0007669"/>
    <property type="project" value="TreeGrafter"/>
</dbReference>
<keyword evidence="1 6" id="KW-0597">Phosphoprotein</keyword>
<proteinExistence type="predicted"/>
<dbReference type="GO" id="GO:0000156">
    <property type="term" value="F:phosphorelay response regulator activity"/>
    <property type="evidence" value="ECO:0007669"/>
    <property type="project" value="TreeGrafter"/>
</dbReference>
<evidence type="ECO:0000313" key="10">
    <source>
        <dbReference type="EMBL" id="AXG10206.1"/>
    </source>
</evidence>
<accession>A0A345EDD4</accession>
<dbReference type="RefSeq" id="WP_114585966.1">
    <property type="nucleotide sequence ID" value="NZ_CP031148.1"/>
</dbReference>
<evidence type="ECO:0000256" key="5">
    <source>
        <dbReference type="ARBA" id="ARBA00023163"/>
    </source>
</evidence>
<dbReference type="OrthoDB" id="86314at2157"/>
<dbReference type="KEGG" id="haq:DU484_10300"/>
<sequence length="229" mass="25970">MSLDERRSESDVVSEQGTVLVVDDDPHLVGMYAAMLEDTHTVLTATSGEEALVRLSNEVDVLLLDRRMPGLSGDEVLETVREEGYDCRVAMITSVDPDTDIVEMEFDAYVVKPVRRQDLREFVESLLLRARCGRDTRELLSVTSKIVALESRFDEDSLDDNEEYRRLRERRERLEAKNRERIAELIDRDESRLVFRDVLQKIIESQSVVGAGASEPIERTADAEGGHDG</sequence>
<evidence type="ECO:0000256" key="4">
    <source>
        <dbReference type="ARBA" id="ARBA00023125"/>
    </source>
</evidence>
<evidence type="ECO:0000256" key="7">
    <source>
        <dbReference type="SAM" id="Coils"/>
    </source>
</evidence>
<dbReference type="PANTHER" id="PTHR48111">
    <property type="entry name" value="REGULATOR OF RPOS"/>
    <property type="match status" value="1"/>
</dbReference>
<dbReference type="SMART" id="SM00448">
    <property type="entry name" value="REC"/>
    <property type="match status" value="1"/>
</dbReference>
<dbReference type="InterPro" id="IPR001789">
    <property type="entry name" value="Sig_transdc_resp-reg_receiver"/>
</dbReference>
<dbReference type="EMBL" id="CP031148">
    <property type="protein sequence ID" value="AXG10206.1"/>
    <property type="molecule type" value="Genomic_DNA"/>
</dbReference>
<organism evidence="10 11">
    <name type="scientific">Haloplanus rubicundus</name>
    <dbReference type="NCBI Taxonomy" id="1547898"/>
    <lineage>
        <taxon>Archaea</taxon>
        <taxon>Methanobacteriati</taxon>
        <taxon>Methanobacteriota</taxon>
        <taxon>Stenosarchaea group</taxon>
        <taxon>Halobacteria</taxon>
        <taxon>Halobacteriales</taxon>
        <taxon>Haloferacaceae</taxon>
        <taxon>Haloplanus</taxon>
    </lineage>
</organism>
<feature type="coiled-coil region" evidence="7">
    <location>
        <begin position="157"/>
        <end position="184"/>
    </location>
</feature>
<keyword evidence="12" id="KW-1185">Reference proteome</keyword>
<evidence type="ECO:0000313" key="12">
    <source>
        <dbReference type="Proteomes" id="UP000253273"/>
    </source>
</evidence>
<accession>A0A345E3R0</accession>
<dbReference type="Gene3D" id="3.40.50.2300">
    <property type="match status" value="1"/>
</dbReference>
<name>A0A345EDD4_9EURY</name>
<keyword evidence="2" id="KW-0902">Two-component regulatory system</keyword>
<feature type="modified residue" description="4-aspartylphosphate" evidence="6">
    <location>
        <position position="65"/>
    </location>
</feature>
<protein>
    <submittedName>
        <fullName evidence="10">Response regulator</fullName>
    </submittedName>
</protein>
<dbReference type="InterPro" id="IPR011006">
    <property type="entry name" value="CheY-like_superfamily"/>
</dbReference>
<dbReference type="Proteomes" id="UP000252985">
    <property type="component" value="Chromosome"/>
</dbReference>
<gene>
    <name evidence="10" type="ORF">DU484_10300</name>
    <name evidence="9" type="ORF">DU500_10545</name>
</gene>
<dbReference type="CDD" id="cd00156">
    <property type="entry name" value="REC"/>
    <property type="match status" value="1"/>
</dbReference>
<evidence type="ECO:0000259" key="8">
    <source>
        <dbReference type="PROSITE" id="PS50110"/>
    </source>
</evidence>
<feature type="domain" description="Response regulatory" evidence="8">
    <location>
        <begin position="18"/>
        <end position="127"/>
    </location>
</feature>
<evidence type="ECO:0000256" key="6">
    <source>
        <dbReference type="PROSITE-ProRule" id="PRU00169"/>
    </source>
</evidence>
<dbReference type="Proteomes" id="UP000253273">
    <property type="component" value="Chromosome"/>
</dbReference>
<dbReference type="EMBL" id="CP031150">
    <property type="protein sequence ID" value="AXG06832.1"/>
    <property type="molecule type" value="Genomic_DNA"/>
</dbReference>
<dbReference type="Pfam" id="PF00072">
    <property type="entry name" value="Response_reg"/>
    <property type="match status" value="1"/>
</dbReference>
<dbReference type="GO" id="GO:0005829">
    <property type="term" value="C:cytosol"/>
    <property type="evidence" value="ECO:0007669"/>
    <property type="project" value="TreeGrafter"/>
</dbReference>
<dbReference type="Pfam" id="PF08663">
    <property type="entry name" value="HalX"/>
    <property type="match status" value="1"/>
</dbReference>
<evidence type="ECO:0000256" key="3">
    <source>
        <dbReference type="ARBA" id="ARBA00023015"/>
    </source>
</evidence>
<dbReference type="AlphaFoldDB" id="A0A345EDD4"/>
<evidence type="ECO:0000256" key="1">
    <source>
        <dbReference type="ARBA" id="ARBA00022553"/>
    </source>
</evidence>
<keyword evidence="7" id="KW-0175">Coiled coil</keyword>
<evidence type="ECO:0000256" key="2">
    <source>
        <dbReference type="ARBA" id="ARBA00023012"/>
    </source>
</evidence>
<keyword evidence="5" id="KW-0804">Transcription</keyword>
<dbReference type="InterPro" id="IPR013971">
    <property type="entry name" value="HalX_domain"/>
</dbReference>
<dbReference type="KEGG" id="haj:DU500_10545"/>
<reference evidence="9 12" key="2">
    <citation type="submission" date="2018-07" db="EMBL/GenBank/DDBJ databases">
        <title>Genome sequences of Haloplanus sp. CBA1113.</title>
        <authorList>
            <person name="Kim Y.B."/>
            <person name="Roh S.W."/>
        </authorList>
    </citation>
    <scope>NUCLEOTIDE SEQUENCE [LARGE SCALE GENOMIC DNA]</scope>
    <source>
        <strain evidence="9 12">CBA1113</strain>
    </source>
</reference>
<evidence type="ECO:0000313" key="9">
    <source>
        <dbReference type="EMBL" id="AXG06832.1"/>
    </source>
</evidence>